<comment type="caution">
    <text evidence="3">The sequence shown here is derived from an EMBL/GenBank/DDBJ whole genome shotgun (WGS) entry which is preliminary data.</text>
</comment>
<evidence type="ECO:0000313" key="3">
    <source>
        <dbReference type="EMBL" id="PKK20785.1"/>
    </source>
</evidence>
<accession>A0A2I0LTM1</accession>
<keyword evidence="4" id="KW-1185">Reference proteome</keyword>
<feature type="compositionally biased region" description="Basic and acidic residues" evidence="1">
    <location>
        <begin position="288"/>
        <end position="298"/>
    </location>
</feature>
<protein>
    <submittedName>
        <fullName evidence="3">MIS18 binding protein 1</fullName>
    </submittedName>
</protein>
<dbReference type="CDD" id="cd00167">
    <property type="entry name" value="SANT"/>
    <property type="match status" value="1"/>
</dbReference>
<feature type="compositionally biased region" description="Basic and acidic residues" evidence="1">
    <location>
        <begin position="496"/>
        <end position="512"/>
    </location>
</feature>
<dbReference type="PROSITE" id="PS50090">
    <property type="entry name" value="MYB_LIKE"/>
    <property type="match status" value="1"/>
</dbReference>
<feature type="compositionally biased region" description="Basic and acidic residues" evidence="1">
    <location>
        <begin position="532"/>
        <end position="544"/>
    </location>
</feature>
<feature type="compositionally biased region" description="Low complexity" evidence="1">
    <location>
        <begin position="571"/>
        <end position="580"/>
    </location>
</feature>
<feature type="region of interest" description="Disordered" evidence="1">
    <location>
        <begin position="13"/>
        <end position="35"/>
    </location>
</feature>
<reference evidence="3 4" key="1">
    <citation type="journal article" date="2013" name="Science">
        <title>Genomic diversity and evolution of the head crest in the rock pigeon.</title>
        <authorList>
            <person name="Shapiro M.D."/>
            <person name="Kronenberg Z."/>
            <person name="Li C."/>
            <person name="Domyan E.T."/>
            <person name="Pan H."/>
            <person name="Campbell M."/>
            <person name="Tan H."/>
            <person name="Huff C.D."/>
            <person name="Hu H."/>
            <person name="Vickrey A.I."/>
            <person name="Nielsen S.C."/>
            <person name="Stringham S.A."/>
            <person name="Hu H."/>
            <person name="Willerslev E."/>
            <person name="Gilbert M.T."/>
            <person name="Yandell M."/>
            <person name="Zhang G."/>
            <person name="Wang J."/>
        </authorList>
    </citation>
    <scope>NUCLEOTIDE SEQUENCE [LARGE SCALE GENOMIC DNA]</scope>
    <source>
        <tissue evidence="3">Blood</tissue>
    </source>
</reference>
<evidence type="ECO:0000259" key="2">
    <source>
        <dbReference type="PROSITE" id="PS50090"/>
    </source>
</evidence>
<feature type="compositionally biased region" description="Basic and acidic residues" evidence="1">
    <location>
        <begin position="454"/>
        <end position="463"/>
    </location>
</feature>
<dbReference type="InterPro" id="IPR039110">
    <property type="entry name" value="KNL2-like"/>
</dbReference>
<feature type="region of interest" description="Disordered" evidence="1">
    <location>
        <begin position="87"/>
        <end position="140"/>
    </location>
</feature>
<dbReference type="InParanoid" id="A0A2I0LTM1"/>
<dbReference type="KEGG" id="clv:102089999"/>
<feature type="compositionally biased region" description="Basic and acidic residues" evidence="1">
    <location>
        <begin position="693"/>
        <end position="702"/>
    </location>
</feature>
<feature type="region of interest" description="Disordered" evidence="1">
    <location>
        <begin position="404"/>
        <end position="710"/>
    </location>
</feature>
<dbReference type="EMBL" id="AKCR02000100">
    <property type="protein sequence ID" value="PKK20785.1"/>
    <property type="molecule type" value="Genomic_DNA"/>
</dbReference>
<feature type="region of interest" description="Disordered" evidence="1">
    <location>
        <begin position="759"/>
        <end position="784"/>
    </location>
</feature>
<dbReference type="Gene3D" id="1.10.10.60">
    <property type="entry name" value="Homeodomain-like"/>
    <property type="match status" value="1"/>
</dbReference>
<feature type="region of interest" description="Disordered" evidence="1">
    <location>
        <begin position="158"/>
        <end position="185"/>
    </location>
</feature>
<feature type="compositionally biased region" description="Polar residues" evidence="1">
    <location>
        <begin position="471"/>
        <end position="492"/>
    </location>
</feature>
<proteinExistence type="predicted"/>
<feature type="domain" description="Myb-like" evidence="2">
    <location>
        <begin position="716"/>
        <end position="762"/>
    </location>
</feature>
<feature type="region of interest" description="Disordered" evidence="1">
    <location>
        <begin position="288"/>
        <end position="312"/>
    </location>
</feature>
<gene>
    <name evidence="3" type="primary">MIS18BP1</name>
    <name evidence="3" type="ORF">A306_00013258</name>
</gene>
<feature type="compositionally biased region" description="Polar residues" evidence="1">
    <location>
        <begin position="661"/>
        <end position="689"/>
    </location>
</feature>
<dbReference type="AlphaFoldDB" id="A0A2I0LTM1"/>
<dbReference type="GO" id="GO:0000775">
    <property type="term" value="C:chromosome, centromeric region"/>
    <property type="evidence" value="ECO:0007669"/>
    <property type="project" value="TreeGrafter"/>
</dbReference>
<feature type="compositionally biased region" description="Basic and acidic residues" evidence="1">
    <location>
        <begin position="162"/>
        <end position="185"/>
    </location>
</feature>
<evidence type="ECO:0000256" key="1">
    <source>
        <dbReference type="SAM" id="MobiDB-lite"/>
    </source>
</evidence>
<feature type="compositionally biased region" description="Basic and acidic residues" evidence="1">
    <location>
        <begin position="775"/>
        <end position="784"/>
    </location>
</feature>
<dbReference type="SUPFAM" id="SSF46689">
    <property type="entry name" value="Homeodomain-like"/>
    <property type="match status" value="1"/>
</dbReference>
<sequence>MESPQKFFLRVKRKLQKQQKDPTPSEPVKQNIPPSTAAEKLFVTSAVAEQLREDPAEQGAANKDEQDNFLIESVDADDEMSQNTVTDFATLNSPHFKNGNWLEERRGHGEAKRAEPRQDRRELRSSNKEAAHRAEKTLETNSAKASQCSCAIALSAPKAHVPRKEKPKGGCEVHVDKPRTDPAAGKADKEKAVCLTSWRIKVMDGNTAICVEGKRKDRKNTTWHSNAVVERISYNQVKTSSGNVYLLQGRMDSASMRKEGFPYRFTKKFLFGFSKKWKEYVEELLEQRRRKEQKRNSSEDENEDVDSEVGTAVSKHAEDLARAAQKAEVRNTTYEVLPGYSENAYTTPNHNLVSSDPDRVYTRSGRLVKPPLNFWCGQRELVDQQLNVTIEKGGVDYLSMMFSSETSQKKTGSNSKKKESKHVMRAMEERPKSQSKGQNSEKGVSSQRPNKSAGSREPRRLISDDDGSGDAINSTKTKQQFSAKLTPSSTAVLNKHNSDRRRGMTKEKRGTGHGDLTTYQQAYKYSLRSAKQRQDKRLPELSSRDEEEESSEDIPLAIKRKNKPLFRRETQNSQSSSNGGSSRGDAHRVCGEQSTAPHHGGSCPAPPRDSAPSATRGSPSREGRTPSSAPSASRLPDSARMTRSRFNHLRLLESDTESEASEAQSQTKQSNSKVADKNLNYQVSQNAKSSAAEARKPERERILGNSAPFPRATDGWSEKELQKLYRAIAAFPKHKKGFWVEVAMAVGSRSAEECHHKYMEEQQAKGPKPRAKKPTASEKKEQKSTDILVLDKKEPVPITAKVGTLKRKQQMRDFLDHLPKDNHDDIFTATPFQNRRVKLPMLRGSQDNDDVFTLTDIPITPASSVFSLAKTPQCEHISPGMLVPINRNDYDRHVFRMQKNAQGSRGTWDNVKKAAAGAVIGTPASHRTKFTFDQKVKETSVVGKLFEAKAGDSSGEEKDDSYFSD</sequence>
<dbReference type="PANTHER" id="PTHR16124:SF3">
    <property type="entry name" value="MIS18-BINDING PROTEIN 1"/>
    <property type="match status" value="1"/>
</dbReference>
<dbReference type="PANTHER" id="PTHR16124">
    <property type="entry name" value="MIS18-BINDING PROTEIN 1"/>
    <property type="match status" value="1"/>
</dbReference>
<organism evidence="3 4">
    <name type="scientific">Columba livia</name>
    <name type="common">Rock dove</name>
    <dbReference type="NCBI Taxonomy" id="8932"/>
    <lineage>
        <taxon>Eukaryota</taxon>
        <taxon>Metazoa</taxon>
        <taxon>Chordata</taxon>
        <taxon>Craniata</taxon>
        <taxon>Vertebrata</taxon>
        <taxon>Euteleostomi</taxon>
        <taxon>Archelosauria</taxon>
        <taxon>Archosauria</taxon>
        <taxon>Dinosauria</taxon>
        <taxon>Saurischia</taxon>
        <taxon>Theropoda</taxon>
        <taxon>Coelurosauria</taxon>
        <taxon>Aves</taxon>
        <taxon>Neognathae</taxon>
        <taxon>Neoaves</taxon>
        <taxon>Columbimorphae</taxon>
        <taxon>Columbiformes</taxon>
        <taxon>Columbidae</taxon>
        <taxon>Columba</taxon>
    </lineage>
</organism>
<dbReference type="InterPro" id="IPR009057">
    <property type="entry name" value="Homeodomain-like_sf"/>
</dbReference>
<dbReference type="InterPro" id="IPR015216">
    <property type="entry name" value="SANTA"/>
</dbReference>
<feature type="compositionally biased region" description="Basic and acidic residues" evidence="1">
    <location>
        <begin position="421"/>
        <end position="432"/>
    </location>
</feature>
<feature type="compositionally biased region" description="Polar residues" evidence="1">
    <location>
        <begin position="434"/>
        <end position="453"/>
    </location>
</feature>
<dbReference type="Proteomes" id="UP000053872">
    <property type="component" value="Unassembled WGS sequence"/>
</dbReference>
<name>A0A2I0LTM1_COLLI</name>
<feature type="compositionally biased region" description="Basic and acidic residues" evidence="1">
    <location>
        <begin position="102"/>
        <end position="138"/>
    </location>
</feature>
<feature type="compositionally biased region" description="Polar residues" evidence="1">
    <location>
        <begin position="404"/>
        <end position="414"/>
    </location>
</feature>
<dbReference type="STRING" id="8932.A0A2I0LTM1"/>
<dbReference type="Pfam" id="PF09133">
    <property type="entry name" value="SANTA"/>
    <property type="match status" value="1"/>
</dbReference>
<dbReference type="Pfam" id="PF00249">
    <property type="entry name" value="Myb_DNA-binding"/>
    <property type="match status" value="1"/>
</dbReference>
<dbReference type="SMART" id="SM00717">
    <property type="entry name" value="SANT"/>
    <property type="match status" value="1"/>
</dbReference>
<evidence type="ECO:0000313" key="4">
    <source>
        <dbReference type="Proteomes" id="UP000053872"/>
    </source>
</evidence>
<dbReference type="InterPro" id="IPR001005">
    <property type="entry name" value="SANT/Myb"/>
</dbReference>